<reference evidence="1" key="1">
    <citation type="submission" date="2023-10" db="EMBL/GenBank/DDBJ databases">
        <authorList>
            <person name="Rodriguez Cubillos JULIANA M."/>
            <person name="De Vega J."/>
        </authorList>
    </citation>
    <scope>NUCLEOTIDE SEQUENCE</scope>
</reference>
<accession>A0ACB0JSD9</accession>
<sequence>MGSVGGEEAIEEAGKNHEERIRVSVRIRPLNDKEIARNDVSDWECINDTTIIYRNNISVSERSLYPTAYSFDRVFRSDCGTREVYEAAAKEVALSVVSGINSSIFAYGQTSSGKTYTMSGITECTVADIFNYIEKHMEREFMLKFSAIEIYNESVRDLLSPDCIPLRLLDDPERGTVVERLTEETITDWNHFTELISFCETQRQIGETSLNEASSRSHQILKLTVESSAREFLGNDKCSSLSASVNFVDLAGSERASQTNSAGARLKEGCHINRSLLTLGTVIRKLSKGRNGHIPFRDSKLTRILQSSLGGNARTAIICTMSPARSHAEQTRNTLLFASCAKEVETNAQVNVVVSDKALVKQLQKQLAKLESELRYSGSSRPNISDSSELLREKDQEIEMLKKEVRELTLQRDLAQIQIKDMLQEAGDNVSCLIGVESLVGPRYPKLRVRNTWNFENQRQEPEPEPEPEPNVLSIDCEESVRSFDASQYSDGHSISSDDNLFQLPDLEKNLMVRNSSPRLSVTSINNALQNDLDQKNIEDQNEEDYCKEVRCIEIEEPITNTHAHTNSEDLRSNTYTDSSASSPHQAKTDMSGLIVVDAENKNDTDLCSSGLKEDHRLINMREYFAFPTPENSTPWMIESNRSSSSCRSLKLSRSRSCKAGLMRNLSSDWFEDDDVIQNTPPIGNEKDFSGRPEGFPRKVHTLHYNANAERNSMENPASDDVQIVKSFIDKESESNGPLTPKTKETENLKRLNLLDDHEVPGTGLEVIMSGKNVKDIGLDPMQTDGESDSDWPSKFNRLQKEIVELWDACNISLVHRTYFFLLFKGDPLDSIYMEVEHRRLSYLKQTFLQGNKTLEDGRTLTPETSMRYLKRERQMLCNQMQRKLSKSDRENLYLKWGLRLSSKHRRLQLAHHLWTDTNNMDHIRESAEVVVKLVGPVEPEQALKEMFGLNFAPRPTSRKSFSWSFTNSMRQIL</sequence>
<name>A0ACB0JSD9_TRIPR</name>
<evidence type="ECO:0000313" key="1">
    <source>
        <dbReference type="EMBL" id="CAJ2646525.1"/>
    </source>
</evidence>
<dbReference type="Proteomes" id="UP001177021">
    <property type="component" value="Unassembled WGS sequence"/>
</dbReference>
<comment type="caution">
    <text evidence="1">The sequence shown here is derived from an EMBL/GenBank/DDBJ whole genome shotgun (WGS) entry which is preliminary data.</text>
</comment>
<organism evidence="1 2">
    <name type="scientific">Trifolium pratense</name>
    <name type="common">Red clover</name>
    <dbReference type="NCBI Taxonomy" id="57577"/>
    <lineage>
        <taxon>Eukaryota</taxon>
        <taxon>Viridiplantae</taxon>
        <taxon>Streptophyta</taxon>
        <taxon>Embryophyta</taxon>
        <taxon>Tracheophyta</taxon>
        <taxon>Spermatophyta</taxon>
        <taxon>Magnoliopsida</taxon>
        <taxon>eudicotyledons</taxon>
        <taxon>Gunneridae</taxon>
        <taxon>Pentapetalae</taxon>
        <taxon>rosids</taxon>
        <taxon>fabids</taxon>
        <taxon>Fabales</taxon>
        <taxon>Fabaceae</taxon>
        <taxon>Papilionoideae</taxon>
        <taxon>50 kb inversion clade</taxon>
        <taxon>NPAAA clade</taxon>
        <taxon>Hologalegina</taxon>
        <taxon>IRL clade</taxon>
        <taxon>Trifolieae</taxon>
        <taxon>Trifolium</taxon>
    </lineage>
</organism>
<proteinExistence type="predicted"/>
<dbReference type="EMBL" id="CASHSV030000109">
    <property type="protein sequence ID" value="CAJ2646525.1"/>
    <property type="molecule type" value="Genomic_DNA"/>
</dbReference>
<keyword evidence="2" id="KW-1185">Reference proteome</keyword>
<evidence type="ECO:0000313" key="2">
    <source>
        <dbReference type="Proteomes" id="UP001177021"/>
    </source>
</evidence>
<gene>
    <name evidence="1" type="ORF">MILVUS5_LOCUS15216</name>
</gene>
<protein>
    <submittedName>
        <fullName evidence="1">Uncharacterized protein</fullName>
    </submittedName>
</protein>